<dbReference type="InterPro" id="IPR011008">
    <property type="entry name" value="Dimeric_a/b-barrel"/>
</dbReference>
<dbReference type="PANTHER" id="PTHR41521:SF4">
    <property type="entry name" value="BLR0684 PROTEIN"/>
    <property type="match status" value="1"/>
</dbReference>
<name>A0A5R8YWN3_9ACTN</name>
<evidence type="ECO:0000313" key="3">
    <source>
        <dbReference type="Proteomes" id="UP000309033"/>
    </source>
</evidence>
<protein>
    <submittedName>
        <fullName evidence="2">DUF1330 domain-containing protein</fullName>
    </submittedName>
</protein>
<evidence type="ECO:0000259" key="1">
    <source>
        <dbReference type="Pfam" id="PF07045"/>
    </source>
</evidence>
<dbReference type="AlphaFoldDB" id="A0A5R8YWN3"/>
<organism evidence="2 3">
    <name type="scientific">Microbispora triticiradicis</name>
    <dbReference type="NCBI Taxonomy" id="2200763"/>
    <lineage>
        <taxon>Bacteria</taxon>
        <taxon>Bacillati</taxon>
        <taxon>Actinomycetota</taxon>
        <taxon>Actinomycetes</taxon>
        <taxon>Streptosporangiales</taxon>
        <taxon>Streptosporangiaceae</taxon>
        <taxon>Microbispora</taxon>
    </lineage>
</organism>
<feature type="domain" description="DUF1330" evidence="1">
    <location>
        <begin position="3"/>
        <end position="94"/>
    </location>
</feature>
<keyword evidence="3" id="KW-1185">Reference proteome</keyword>
<gene>
    <name evidence="2" type="ORF">FED44_20360</name>
</gene>
<comment type="caution">
    <text evidence="2">The sequence shown here is derived from an EMBL/GenBank/DDBJ whole genome shotgun (WGS) entry which is preliminary data.</text>
</comment>
<reference evidence="2" key="1">
    <citation type="submission" date="2019-05" db="EMBL/GenBank/DDBJ databases">
        <title>Isolation, diversity and antifungal activity of Actinobacteria from wheat.</title>
        <authorList>
            <person name="Yu B."/>
        </authorList>
    </citation>
    <scope>NUCLEOTIDE SEQUENCE [LARGE SCALE GENOMIC DNA]</scope>
    <source>
        <strain evidence="2">NEAU-HEGS1-5</strain>
    </source>
</reference>
<dbReference type="InterPro" id="IPR010753">
    <property type="entry name" value="DUF1330"/>
</dbReference>
<sequence>MSTYLINHLRIPGDVPNEAGLTYLEEVEATVKPYGGKWLANGEVSVVEGAWPGLVVLMEFPDRAAADRWYNSAEYQKILPLRVNNAISDLVLIDSLPADYTVRGFAQQVRAAIQSASGSPS</sequence>
<dbReference type="OrthoDB" id="9806380at2"/>
<dbReference type="EMBL" id="VANP01000007">
    <property type="protein sequence ID" value="TLP57909.1"/>
    <property type="molecule type" value="Genomic_DNA"/>
</dbReference>
<evidence type="ECO:0000313" key="2">
    <source>
        <dbReference type="EMBL" id="TLP57909.1"/>
    </source>
</evidence>
<dbReference type="Gene3D" id="3.30.70.100">
    <property type="match status" value="1"/>
</dbReference>
<dbReference type="Proteomes" id="UP000309033">
    <property type="component" value="Unassembled WGS sequence"/>
</dbReference>
<dbReference type="SUPFAM" id="SSF54909">
    <property type="entry name" value="Dimeric alpha+beta barrel"/>
    <property type="match status" value="1"/>
</dbReference>
<dbReference type="Pfam" id="PF07045">
    <property type="entry name" value="DUF1330"/>
    <property type="match status" value="1"/>
</dbReference>
<accession>A0A5R8YWN3</accession>
<dbReference type="PANTHER" id="PTHR41521">
    <property type="match status" value="1"/>
</dbReference>
<proteinExistence type="predicted"/>